<dbReference type="AlphaFoldDB" id="A0A165LWY8"/>
<dbReference type="PANTHER" id="PTHR48084">
    <property type="entry name" value="2-OXOGLUTARATE OXIDOREDUCTASE SUBUNIT KORB-RELATED"/>
    <property type="match status" value="1"/>
</dbReference>
<evidence type="ECO:0000256" key="1">
    <source>
        <dbReference type="ARBA" id="ARBA00001946"/>
    </source>
</evidence>
<dbReference type="CDD" id="cd03375">
    <property type="entry name" value="TPP_OGFOR"/>
    <property type="match status" value="1"/>
</dbReference>
<protein>
    <submittedName>
        <fullName evidence="12">2-oxoacid ferredoxin oxidoreductase</fullName>
    </submittedName>
</protein>
<name>A0A165LWY8_PELLU</name>
<keyword evidence="8" id="KW-0411">Iron-sulfur</keyword>
<dbReference type="GO" id="GO:0044281">
    <property type="term" value="P:small molecule metabolic process"/>
    <property type="evidence" value="ECO:0007669"/>
    <property type="project" value="UniProtKB-ARBA"/>
</dbReference>
<dbReference type="InterPro" id="IPR011766">
    <property type="entry name" value="TPP_enzyme_TPP-bd"/>
</dbReference>
<comment type="caution">
    <text evidence="12">The sequence shown here is derived from an EMBL/GenBank/DDBJ whole genome shotgun (WGS) entry which is preliminary data.</text>
</comment>
<dbReference type="InterPro" id="IPR051457">
    <property type="entry name" value="2-oxoacid:Fd_oxidoreductase"/>
</dbReference>
<evidence type="ECO:0000256" key="6">
    <source>
        <dbReference type="ARBA" id="ARBA00023002"/>
    </source>
</evidence>
<sequence length="278" mass="30371">MPGTTDMAWCPGCGNYKLLDSLKRALTLLEIDRTRLVMVSGIGQAAKAPQYINANMFNGLHGRALPAALGIRLANPELTLIVESGDGDMYGEGGNHFLHAIRRNPDITVIVHNNMVYGLTKGQASPTSCRAMTTPVQVKGVVSEPFNPAAVAIALNAPFVARAYAGNEEETTSIIMEAIRFKGTAIVDVLQPCVVFNALNTYTWFSEHTISVPEDHDPDDRTAAFALAVQDGPMPLGVLYRKEGRETYEEMVCCGQTPLHLCKAPDEVEFQNMLDRYR</sequence>
<dbReference type="Proteomes" id="UP000076481">
    <property type="component" value="Unassembled WGS sequence"/>
</dbReference>
<evidence type="ECO:0000256" key="3">
    <source>
        <dbReference type="ARBA" id="ARBA00001966"/>
    </source>
</evidence>
<feature type="domain" description="Thiamine pyrophosphate enzyme TPP-binding" evidence="10">
    <location>
        <begin position="45"/>
        <end position="189"/>
    </location>
</feature>
<organism evidence="12 13">
    <name type="scientific">Pelodictyon luteolum</name>
    <dbReference type="NCBI Taxonomy" id="1100"/>
    <lineage>
        <taxon>Bacteria</taxon>
        <taxon>Pseudomonadati</taxon>
        <taxon>Chlorobiota</taxon>
        <taxon>Chlorobiia</taxon>
        <taxon>Chlorobiales</taxon>
        <taxon>Chlorobiaceae</taxon>
        <taxon>Chlorobium/Pelodictyon group</taxon>
        <taxon>Pelodictyon</taxon>
    </lineage>
</organism>
<evidence type="ECO:0000256" key="5">
    <source>
        <dbReference type="ARBA" id="ARBA00022842"/>
    </source>
</evidence>
<evidence type="ECO:0000256" key="4">
    <source>
        <dbReference type="ARBA" id="ARBA00022723"/>
    </source>
</evidence>
<dbReference type="InterPro" id="IPR029061">
    <property type="entry name" value="THDP-binding"/>
</dbReference>
<dbReference type="GO" id="GO:0045333">
    <property type="term" value="P:cellular respiration"/>
    <property type="evidence" value="ECO:0007669"/>
    <property type="project" value="UniProtKB-ARBA"/>
</dbReference>
<comment type="cofactor">
    <cofactor evidence="1">
        <name>Mg(2+)</name>
        <dbReference type="ChEBI" id="CHEBI:18420"/>
    </cofactor>
</comment>
<dbReference type="GO" id="GO:0016625">
    <property type="term" value="F:oxidoreductase activity, acting on the aldehyde or oxo group of donors, iron-sulfur protein as acceptor"/>
    <property type="evidence" value="ECO:0007669"/>
    <property type="project" value="UniProtKB-ARBA"/>
</dbReference>
<evidence type="ECO:0000256" key="8">
    <source>
        <dbReference type="ARBA" id="ARBA00023014"/>
    </source>
</evidence>
<keyword evidence="5" id="KW-0460">Magnesium</keyword>
<comment type="cofactor">
    <cofactor evidence="2">
        <name>thiamine diphosphate</name>
        <dbReference type="ChEBI" id="CHEBI:58937"/>
    </cofactor>
</comment>
<keyword evidence="9" id="KW-0786">Thiamine pyrophosphate</keyword>
<keyword evidence="7" id="KW-0408">Iron</keyword>
<gene>
    <name evidence="12" type="ORF">A3K90_05155</name>
</gene>
<evidence type="ECO:0000256" key="7">
    <source>
        <dbReference type="ARBA" id="ARBA00023004"/>
    </source>
</evidence>
<keyword evidence="6" id="KW-0560">Oxidoreductase</keyword>
<keyword evidence="4" id="KW-0479">Metal-binding</keyword>
<evidence type="ECO:0000259" key="11">
    <source>
        <dbReference type="Pfam" id="PF12367"/>
    </source>
</evidence>
<dbReference type="Gene3D" id="3.40.50.970">
    <property type="match status" value="1"/>
</dbReference>
<evidence type="ECO:0000313" key="13">
    <source>
        <dbReference type="Proteomes" id="UP000076481"/>
    </source>
</evidence>
<dbReference type="EMBL" id="LVWG01000023">
    <property type="protein sequence ID" value="KZK74533.1"/>
    <property type="molecule type" value="Genomic_DNA"/>
</dbReference>
<dbReference type="PANTHER" id="PTHR48084:SF4">
    <property type="entry name" value="2-OXOGLUTARATE OXIDOREDUCTASE SUBUNIT KORB"/>
    <property type="match status" value="1"/>
</dbReference>
<evidence type="ECO:0000256" key="2">
    <source>
        <dbReference type="ARBA" id="ARBA00001964"/>
    </source>
</evidence>
<dbReference type="SUPFAM" id="SSF52518">
    <property type="entry name" value="Thiamin diphosphate-binding fold (THDP-binding)"/>
    <property type="match status" value="1"/>
</dbReference>
<dbReference type="GO" id="GO:0046872">
    <property type="term" value="F:metal ion binding"/>
    <property type="evidence" value="ECO:0007669"/>
    <property type="project" value="UniProtKB-KW"/>
</dbReference>
<dbReference type="Pfam" id="PF02775">
    <property type="entry name" value="TPP_enzyme_C"/>
    <property type="match status" value="1"/>
</dbReference>
<dbReference type="GO" id="GO:0051536">
    <property type="term" value="F:iron-sulfur cluster binding"/>
    <property type="evidence" value="ECO:0007669"/>
    <property type="project" value="UniProtKB-KW"/>
</dbReference>
<feature type="domain" description="Pyruvate ferredoxin oxidoreductase beta subunit C-terminal" evidence="11">
    <location>
        <begin position="193"/>
        <end position="252"/>
    </location>
</feature>
<dbReference type="GO" id="GO:0030976">
    <property type="term" value="F:thiamine pyrophosphate binding"/>
    <property type="evidence" value="ECO:0007669"/>
    <property type="project" value="InterPro"/>
</dbReference>
<evidence type="ECO:0000259" key="10">
    <source>
        <dbReference type="Pfam" id="PF02775"/>
    </source>
</evidence>
<dbReference type="Pfam" id="PF12367">
    <property type="entry name" value="PFO_beta_C"/>
    <property type="match status" value="1"/>
</dbReference>
<dbReference type="InterPro" id="IPR011896">
    <property type="entry name" value="OFOB"/>
</dbReference>
<dbReference type="InterPro" id="IPR032686">
    <property type="entry name" value="PFO_beta_C"/>
</dbReference>
<evidence type="ECO:0000313" key="12">
    <source>
        <dbReference type="EMBL" id="KZK74533.1"/>
    </source>
</evidence>
<accession>A0A165LWY8</accession>
<evidence type="ECO:0000256" key="9">
    <source>
        <dbReference type="ARBA" id="ARBA00023052"/>
    </source>
</evidence>
<comment type="cofactor">
    <cofactor evidence="3">
        <name>[4Fe-4S] cluster</name>
        <dbReference type="ChEBI" id="CHEBI:49883"/>
    </cofactor>
</comment>
<dbReference type="NCBIfam" id="TIGR02177">
    <property type="entry name" value="PorB_KorB"/>
    <property type="match status" value="1"/>
</dbReference>
<proteinExistence type="predicted"/>
<reference evidence="12 13" key="1">
    <citation type="submission" date="2016-03" db="EMBL/GenBank/DDBJ databases">
        <title>Speciation and ecological success in dimly lit waters: horizontal gene transfer in a green sulfur bacteria bloom unveiled by metagenomic assembly.</title>
        <authorList>
            <person name="Llorens-Mares T."/>
            <person name="Liu Z."/>
            <person name="Allen L.Z."/>
            <person name="Rusch D.B."/>
            <person name="Craig M.T."/>
            <person name="Dupont C.L."/>
            <person name="Bryant D.A."/>
            <person name="Casamayor E.O."/>
        </authorList>
    </citation>
    <scope>NUCLEOTIDE SEQUENCE [LARGE SCALE GENOMIC DNA]</scope>
    <source>
        <strain evidence="12">CIII</strain>
    </source>
</reference>